<name>A0ABR0LJM2_9PEZI</name>
<reference evidence="2 3" key="1">
    <citation type="submission" date="2023-08" db="EMBL/GenBank/DDBJ databases">
        <title>Black Yeasts Isolated from many extreme environments.</title>
        <authorList>
            <person name="Coleine C."/>
            <person name="Stajich J.E."/>
            <person name="Selbmann L."/>
        </authorList>
    </citation>
    <scope>NUCLEOTIDE SEQUENCE [LARGE SCALE GENOMIC DNA]</scope>
    <source>
        <strain evidence="2 3">CCFEE 536</strain>
    </source>
</reference>
<dbReference type="SUPFAM" id="SSF54001">
    <property type="entry name" value="Cysteine proteinases"/>
    <property type="match status" value="1"/>
</dbReference>
<dbReference type="InterPro" id="IPR038765">
    <property type="entry name" value="Papain-like_cys_pep_sf"/>
</dbReference>
<feature type="non-terminal residue" evidence="2">
    <location>
        <position position="144"/>
    </location>
</feature>
<feature type="region of interest" description="Disordered" evidence="1">
    <location>
        <begin position="67"/>
        <end position="144"/>
    </location>
</feature>
<gene>
    <name evidence="2" type="ORF">LTR16_009472</name>
</gene>
<dbReference type="Proteomes" id="UP001357485">
    <property type="component" value="Unassembled WGS sequence"/>
</dbReference>
<evidence type="ECO:0000256" key="1">
    <source>
        <dbReference type="SAM" id="MobiDB-lite"/>
    </source>
</evidence>
<dbReference type="Gene3D" id="3.90.260.10">
    <property type="entry name" value="Transglutaminase-like"/>
    <property type="match status" value="1"/>
</dbReference>
<dbReference type="EMBL" id="JAVRRA010018890">
    <property type="protein sequence ID" value="KAK5187830.1"/>
    <property type="molecule type" value="Genomic_DNA"/>
</dbReference>
<accession>A0ABR0LJM2</accession>
<feature type="compositionally biased region" description="Polar residues" evidence="1">
    <location>
        <begin position="102"/>
        <end position="113"/>
    </location>
</feature>
<comment type="caution">
    <text evidence="2">The sequence shown here is derived from an EMBL/GenBank/DDBJ whole genome shotgun (WGS) entry which is preliminary data.</text>
</comment>
<keyword evidence="3" id="KW-1185">Reference proteome</keyword>
<sequence length="144" mass="15028">MADSFLPQHKLSEYDESPMERADFRKAAVTLKGSVDIGAQLFCTLLRAAGVEARLVCSLQPLNFGAAAGKSLTPRNQKMTILAGTTSDDPGTTDDDGGSAKLSASESVTSQPPKTIPPGRRRRIGQPSFGGSTGIDLGKAPPTP</sequence>
<proteinExistence type="predicted"/>
<evidence type="ECO:0000313" key="2">
    <source>
        <dbReference type="EMBL" id="KAK5187830.1"/>
    </source>
</evidence>
<evidence type="ECO:0000313" key="3">
    <source>
        <dbReference type="Proteomes" id="UP001357485"/>
    </source>
</evidence>
<protein>
    <submittedName>
        <fullName evidence="2">Uncharacterized protein</fullName>
    </submittedName>
</protein>
<dbReference type="InterPro" id="IPR036985">
    <property type="entry name" value="Transglutaminase-like_sf"/>
</dbReference>
<organism evidence="2 3">
    <name type="scientific">Cryomyces antarcticus</name>
    <dbReference type="NCBI Taxonomy" id="329879"/>
    <lineage>
        <taxon>Eukaryota</taxon>
        <taxon>Fungi</taxon>
        <taxon>Dikarya</taxon>
        <taxon>Ascomycota</taxon>
        <taxon>Pezizomycotina</taxon>
        <taxon>Dothideomycetes</taxon>
        <taxon>Dothideomycetes incertae sedis</taxon>
        <taxon>Cryomyces</taxon>
    </lineage>
</organism>